<dbReference type="Proteomes" id="UP000772181">
    <property type="component" value="Unassembled WGS sequence"/>
</dbReference>
<protein>
    <submittedName>
        <fullName evidence="1">Uncharacterized protein</fullName>
    </submittedName>
</protein>
<sequence length="135" mass="15510">MKIKGMIHLQITGLILIGFLLSLNGCVTSQLSQFKKHYDSQEYTWIAEQEVSCSPSEEGCNQLHLIKGNACYELATHGQSPLRYFECSATHLEMGIDQTRQWQLEKFNLNRPQNHENLGESLRRWRDLEKGAKAT</sequence>
<proteinExistence type="predicted"/>
<comment type="caution">
    <text evidence="1">The sequence shown here is derived from an EMBL/GenBank/DDBJ whole genome shotgun (WGS) entry which is preliminary data.</text>
</comment>
<reference evidence="1" key="1">
    <citation type="submission" date="2020-07" db="EMBL/GenBank/DDBJ databases">
        <title>Huge and variable diversity of episymbiotic CPR bacteria and DPANN archaea in groundwater ecosystems.</title>
        <authorList>
            <person name="He C.Y."/>
            <person name="Keren R."/>
            <person name="Whittaker M."/>
            <person name="Farag I.F."/>
            <person name="Doudna J."/>
            <person name="Cate J.H.D."/>
            <person name="Banfield J.F."/>
        </authorList>
    </citation>
    <scope>NUCLEOTIDE SEQUENCE</scope>
    <source>
        <strain evidence="1">NC_groundwater_1482_Ag_S-0.65um_47_24</strain>
    </source>
</reference>
<organism evidence="1 2">
    <name type="scientific">Tectimicrobiota bacterium</name>
    <dbReference type="NCBI Taxonomy" id="2528274"/>
    <lineage>
        <taxon>Bacteria</taxon>
        <taxon>Pseudomonadati</taxon>
        <taxon>Nitrospinota/Tectimicrobiota group</taxon>
        <taxon>Candidatus Tectimicrobiota</taxon>
    </lineage>
</organism>
<evidence type="ECO:0000313" key="2">
    <source>
        <dbReference type="Proteomes" id="UP000772181"/>
    </source>
</evidence>
<feature type="non-terminal residue" evidence="1">
    <location>
        <position position="135"/>
    </location>
</feature>
<dbReference type="EMBL" id="JACQWF010000438">
    <property type="protein sequence ID" value="MBI4596735.1"/>
    <property type="molecule type" value="Genomic_DNA"/>
</dbReference>
<gene>
    <name evidence="1" type="ORF">HY730_10250</name>
</gene>
<accession>A0A933GQF2</accession>
<name>A0A933GQF2_UNCTE</name>
<dbReference type="AlphaFoldDB" id="A0A933GQF2"/>
<evidence type="ECO:0000313" key="1">
    <source>
        <dbReference type="EMBL" id="MBI4596735.1"/>
    </source>
</evidence>